<dbReference type="InterPro" id="IPR048273">
    <property type="entry name" value="Luciferase"/>
</dbReference>
<proteinExistence type="predicted"/>
<accession>A0ABT8KKW3</accession>
<dbReference type="Pfam" id="PF17648">
    <property type="entry name" value="Luciferase"/>
    <property type="match status" value="1"/>
</dbReference>
<feature type="domain" description="Luciferase" evidence="2">
    <location>
        <begin position="84"/>
        <end position="145"/>
    </location>
</feature>
<dbReference type="Proteomes" id="UP001172082">
    <property type="component" value="Unassembled WGS sequence"/>
</dbReference>
<dbReference type="EMBL" id="JAUJEA010000001">
    <property type="protein sequence ID" value="MDN5200687.1"/>
    <property type="molecule type" value="Genomic_DNA"/>
</dbReference>
<evidence type="ECO:0000313" key="4">
    <source>
        <dbReference type="Proteomes" id="UP001172082"/>
    </source>
</evidence>
<dbReference type="RefSeq" id="WP_346750709.1">
    <property type="nucleotide sequence ID" value="NZ_JAUJEA010000001.1"/>
</dbReference>
<protein>
    <submittedName>
        <fullName evidence="3">DUF5519 family protein</fullName>
    </submittedName>
</protein>
<feature type="compositionally biased region" description="Basic and acidic residues" evidence="1">
    <location>
        <begin position="1"/>
        <end position="13"/>
    </location>
</feature>
<dbReference type="PANTHER" id="PTHR38695">
    <property type="entry name" value="AMINO ACID PERMEASE_ SLC12A DOMAIN-CONTAINING PROTEIN"/>
    <property type="match status" value="1"/>
</dbReference>
<dbReference type="InterPro" id="IPR040841">
    <property type="entry name" value="Luciferase_dom"/>
</dbReference>
<dbReference type="PANTHER" id="PTHR38695:SF1">
    <property type="entry name" value="AMINO ACID PERMEASE_ SLC12A DOMAIN-CONTAINING PROTEIN"/>
    <property type="match status" value="1"/>
</dbReference>
<evidence type="ECO:0000259" key="2">
    <source>
        <dbReference type="Pfam" id="PF17648"/>
    </source>
</evidence>
<sequence length="159" mass="18492">METKFELPLRKGEQPQVGQVPPQLQYSDKSPRDIYQKYHDWMFSTFPKVRKEPTRISVPTTVAMWLDENEDVGHIDAFMIPPGGREFTHLHLDGSIHAIVADEVEEEILTKNWGVRHMFYDRGIKEILVYAPRNEEDLEIVKSVVIKSYEYATGLKFKG</sequence>
<name>A0ABT8KKW3_9BACT</name>
<evidence type="ECO:0000256" key="1">
    <source>
        <dbReference type="SAM" id="MobiDB-lite"/>
    </source>
</evidence>
<reference evidence="3" key="1">
    <citation type="submission" date="2023-06" db="EMBL/GenBank/DDBJ databases">
        <title>Genomic of Parafulvivirga corallium.</title>
        <authorList>
            <person name="Wang G."/>
        </authorList>
    </citation>
    <scope>NUCLEOTIDE SEQUENCE</scope>
    <source>
        <strain evidence="3">BMA10</strain>
    </source>
</reference>
<gene>
    <name evidence="3" type="ORF">QQ008_04925</name>
</gene>
<feature type="region of interest" description="Disordered" evidence="1">
    <location>
        <begin position="1"/>
        <end position="22"/>
    </location>
</feature>
<keyword evidence="4" id="KW-1185">Reference proteome</keyword>
<organism evidence="3 4">
    <name type="scientific">Splendidivirga corallicola</name>
    <dbReference type="NCBI Taxonomy" id="3051826"/>
    <lineage>
        <taxon>Bacteria</taxon>
        <taxon>Pseudomonadati</taxon>
        <taxon>Bacteroidota</taxon>
        <taxon>Cytophagia</taxon>
        <taxon>Cytophagales</taxon>
        <taxon>Splendidivirgaceae</taxon>
        <taxon>Splendidivirga</taxon>
    </lineage>
</organism>
<evidence type="ECO:0000313" key="3">
    <source>
        <dbReference type="EMBL" id="MDN5200687.1"/>
    </source>
</evidence>
<comment type="caution">
    <text evidence="3">The sequence shown here is derived from an EMBL/GenBank/DDBJ whole genome shotgun (WGS) entry which is preliminary data.</text>
</comment>